<evidence type="ECO:0000313" key="3">
    <source>
        <dbReference type="Proteomes" id="UP000006727"/>
    </source>
</evidence>
<dbReference type="EMBL" id="ABEU02000005">
    <property type="protein sequence ID" value="PNR54595.1"/>
    <property type="molecule type" value="Genomic_DNA"/>
</dbReference>
<dbReference type="InParanoid" id="A0A2K1KLE7"/>
<evidence type="ECO:0000313" key="1">
    <source>
        <dbReference type="EMBL" id="PNR54595.1"/>
    </source>
</evidence>
<protein>
    <submittedName>
        <fullName evidence="1 2">Uncharacterized protein</fullName>
    </submittedName>
</protein>
<accession>A0A2K1KLE7</accession>
<reference evidence="2" key="3">
    <citation type="submission" date="2020-12" db="UniProtKB">
        <authorList>
            <consortium name="EnsemblPlants"/>
        </authorList>
    </citation>
    <scope>IDENTIFICATION</scope>
</reference>
<dbReference type="Gramene" id="Pp3c5_28760V3.1">
    <property type="protein sequence ID" value="Pp3c5_28760V3.1"/>
    <property type="gene ID" value="Pp3c5_28760"/>
</dbReference>
<dbReference type="Proteomes" id="UP000006727">
    <property type="component" value="Chromosome 5"/>
</dbReference>
<sequence>MFDNDNGEACDKSGVAIKGQFLYYEQDRIILE</sequence>
<evidence type="ECO:0000313" key="2">
    <source>
        <dbReference type="EnsemblPlants" id="Pp3c5_28760V3.1"/>
    </source>
</evidence>
<organism evidence="1">
    <name type="scientific">Physcomitrium patens</name>
    <name type="common">Spreading-leaved earth moss</name>
    <name type="synonym">Physcomitrella patens</name>
    <dbReference type="NCBI Taxonomy" id="3218"/>
    <lineage>
        <taxon>Eukaryota</taxon>
        <taxon>Viridiplantae</taxon>
        <taxon>Streptophyta</taxon>
        <taxon>Embryophyta</taxon>
        <taxon>Bryophyta</taxon>
        <taxon>Bryophytina</taxon>
        <taxon>Bryopsida</taxon>
        <taxon>Funariidae</taxon>
        <taxon>Funariales</taxon>
        <taxon>Funariaceae</taxon>
        <taxon>Physcomitrium</taxon>
    </lineage>
</organism>
<dbReference type="AlphaFoldDB" id="A0A2K1KLE7"/>
<reference evidence="1 3" key="2">
    <citation type="journal article" date="2018" name="Plant J.">
        <title>The Physcomitrella patens chromosome-scale assembly reveals moss genome structure and evolution.</title>
        <authorList>
            <person name="Lang D."/>
            <person name="Ullrich K.K."/>
            <person name="Murat F."/>
            <person name="Fuchs J."/>
            <person name="Jenkins J."/>
            <person name="Haas F.B."/>
            <person name="Piednoel M."/>
            <person name="Gundlach H."/>
            <person name="Van Bel M."/>
            <person name="Meyberg R."/>
            <person name="Vives C."/>
            <person name="Morata J."/>
            <person name="Symeonidi A."/>
            <person name="Hiss M."/>
            <person name="Muchero W."/>
            <person name="Kamisugi Y."/>
            <person name="Saleh O."/>
            <person name="Blanc G."/>
            <person name="Decker E.L."/>
            <person name="van Gessel N."/>
            <person name="Grimwood J."/>
            <person name="Hayes R.D."/>
            <person name="Graham S.W."/>
            <person name="Gunter L.E."/>
            <person name="McDaniel S.F."/>
            <person name="Hoernstein S.N.W."/>
            <person name="Larsson A."/>
            <person name="Li F.W."/>
            <person name="Perroud P.F."/>
            <person name="Phillips J."/>
            <person name="Ranjan P."/>
            <person name="Rokshar D.S."/>
            <person name="Rothfels C.J."/>
            <person name="Schneider L."/>
            <person name="Shu S."/>
            <person name="Stevenson D.W."/>
            <person name="Thummler F."/>
            <person name="Tillich M."/>
            <person name="Villarreal Aguilar J.C."/>
            <person name="Widiez T."/>
            <person name="Wong G.K."/>
            <person name="Wymore A."/>
            <person name="Zhang Y."/>
            <person name="Zimmer A.D."/>
            <person name="Quatrano R.S."/>
            <person name="Mayer K.F.X."/>
            <person name="Goodstein D."/>
            <person name="Casacuberta J.M."/>
            <person name="Vandepoele K."/>
            <person name="Reski R."/>
            <person name="Cuming A.C."/>
            <person name="Tuskan G.A."/>
            <person name="Maumus F."/>
            <person name="Salse J."/>
            <person name="Schmutz J."/>
            <person name="Rensing S.A."/>
        </authorList>
    </citation>
    <scope>NUCLEOTIDE SEQUENCE [LARGE SCALE GENOMIC DNA]</scope>
    <source>
        <strain evidence="2 3">cv. Gransden 2004</strain>
    </source>
</reference>
<name>A0A2K1KLE7_PHYPA</name>
<proteinExistence type="predicted"/>
<reference evidence="1 3" key="1">
    <citation type="journal article" date="2008" name="Science">
        <title>The Physcomitrella genome reveals evolutionary insights into the conquest of land by plants.</title>
        <authorList>
            <person name="Rensing S."/>
            <person name="Lang D."/>
            <person name="Zimmer A."/>
            <person name="Terry A."/>
            <person name="Salamov A."/>
            <person name="Shapiro H."/>
            <person name="Nishiyama T."/>
            <person name="Perroud P.-F."/>
            <person name="Lindquist E."/>
            <person name="Kamisugi Y."/>
            <person name="Tanahashi T."/>
            <person name="Sakakibara K."/>
            <person name="Fujita T."/>
            <person name="Oishi K."/>
            <person name="Shin-I T."/>
            <person name="Kuroki Y."/>
            <person name="Toyoda A."/>
            <person name="Suzuki Y."/>
            <person name="Hashimoto A."/>
            <person name="Yamaguchi K."/>
            <person name="Sugano A."/>
            <person name="Kohara Y."/>
            <person name="Fujiyama A."/>
            <person name="Anterola A."/>
            <person name="Aoki S."/>
            <person name="Ashton N."/>
            <person name="Barbazuk W.B."/>
            <person name="Barker E."/>
            <person name="Bennetzen J."/>
            <person name="Bezanilla M."/>
            <person name="Blankenship R."/>
            <person name="Cho S.H."/>
            <person name="Dutcher S."/>
            <person name="Estelle M."/>
            <person name="Fawcett J.A."/>
            <person name="Gundlach H."/>
            <person name="Hanada K."/>
            <person name="Heyl A."/>
            <person name="Hicks K.A."/>
            <person name="Hugh J."/>
            <person name="Lohr M."/>
            <person name="Mayer K."/>
            <person name="Melkozernov A."/>
            <person name="Murata T."/>
            <person name="Nelson D."/>
            <person name="Pils B."/>
            <person name="Prigge M."/>
            <person name="Reiss B."/>
            <person name="Renner T."/>
            <person name="Rombauts S."/>
            <person name="Rushton P."/>
            <person name="Sanderfoot A."/>
            <person name="Schween G."/>
            <person name="Shiu S.-H."/>
            <person name="Stueber K."/>
            <person name="Theodoulou F.L."/>
            <person name="Tu H."/>
            <person name="Van de Peer Y."/>
            <person name="Verrier P.J."/>
            <person name="Waters E."/>
            <person name="Wood A."/>
            <person name="Yang L."/>
            <person name="Cove D."/>
            <person name="Cuming A."/>
            <person name="Hasebe M."/>
            <person name="Lucas S."/>
            <person name="Mishler D.B."/>
            <person name="Reski R."/>
            <person name="Grigoriev I."/>
            <person name="Quatrano R.S."/>
            <person name="Boore J.L."/>
        </authorList>
    </citation>
    <scope>NUCLEOTIDE SEQUENCE [LARGE SCALE GENOMIC DNA]</scope>
    <source>
        <strain evidence="2 3">cv. Gransden 2004</strain>
    </source>
</reference>
<keyword evidence="3" id="KW-1185">Reference proteome</keyword>
<gene>
    <name evidence="1" type="ORF">PHYPA_008272</name>
</gene>
<dbReference type="EnsemblPlants" id="Pp3c5_28760V3.1">
    <property type="protein sequence ID" value="Pp3c5_28760V3.1"/>
    <property type="gene ID" value="Pp3c5_28760"/>
</dbReference>